<evidence type="ECO:0000313" key="2">
    <source>
        <dbReference type="EMBL" id="KAF4408921.1"/>
    </source>
</evidence>
<dbReference type="EMBL" id="WHPN01000256">
    <property type="protein sequence ID" value="KAF4408921.1"/>
    <property type="molecule type" value="Genomic_DNA"/>
</dbReference>
<name>A0ABQ7FMD0_9ACTN</name>
<reference evidence="2 3" key="1">
    <citation type="submission" date="2019-10" db="EMBL/GenBank/DDBJ databases">
        <title>Streptomyces tenebrisbrunneis sp.nov., an endogenous actinomycete isolated from of Lycium ruthenicum.</title>
        <authorList>
            <person name="Ma L."/>
        </authorList>
    </citation>
    <scope>NUCLEOTIDE SEQUENCE [LARGE SCALE GENOMIC DNA]</scope>
    <source>
        <strain evidence="2 3">TRM 66187</strain>
    </source>
</reference>
<dbReference type="Proteomes" id="UP000621266">
    <property type="component" value="Unassembled WGS sequence"/>
</dbReference>
<comment type="caution">
    <text evidence="2">The sequence shown here is derived from an EMBL/GenBank/DDBJ whole genome shotgun (WGS) entry which is preliminary data.</text>
</comment>
<keyword evidence="1" id="KW-0732">Signal</keyword>
<evidence type="ECO:0008006" key="4">
    <source>
        <dbReference type="Google" id="ProtNLM"/>
    </source>
</evidence>
<protein>
    <recommendedName>
        <fullName evidence="4">SH3 domain-containing protein</fullName>
    </recommendedName>
</protein>
<evidence type="ECO:0000256" key="1">
    <source>
        <dbReference type="SAM" id="SignalP"/>
    </source>
</evidence>
<sequence length="100" mass="10893">MRALATAAGLLLTASLLGPTATATAAPSARDCITIKARQNVAVRYDPDPRSKVVGHLKRGAKSKSCRMTWSNQFRACGEWGKWWYLVRGGFVPKTCVNKV</sequence>
<evidence type="ECO:0000313" key="3">
    <source>
        <dbReference type="Proteomes" id="UP000621266"/>
    </source>
</evidence>
<feature type="signal peptide" evidence="1">
    <location>
        <begin position="1"/>
        <end position="25"/>
    </location>
</feature>
<gene>
    <name evidence="2" type="ORF">GCU69_11590</name>
</gene>
<dbReference type="RefSeq" id="WP_156205876.1">
    <property type="nucleotide sequence ID" value="NZ_WHPN01000256.1"/>
</dbReference>
<feature type="chain" id="PRO_5046339560" description="SH3 domain-containing protein" evidence="1">
    <location>
        <begin position="26"/>
        <end position="100"/>
    </location>
</feature>
<accession>A0ABQ7FMD0</accession>
<keyword evidence="3" id="KW-1185">Reference proteome</keyword>
<organism evidence="2 3">
    <name type="scientific">Streptomyces lycii</name>
    <dbReference type="NCBI Taxonomy" id="2654337"/>
    <lineage>
        <taxon>Bacteria</taxon>
        <taxon>Bacillati</taxon>
        <taxon>Actinomycetota</taxon>
        <taxon>Actinomycetes</taxon>
        <taxon>Kitasatosporales</taxon>
        <taxon>Streptomycetaceae</taxon>
        <taxon>Streptomyces</taxon>
    </lineage>
</organism>
<proteinExistence type="predicted"/>